<dbReference type="EMBL" id="MFPS01000007">
    <property type="protein sequence ID" value="OGH59521.1"/>
    <property type="molecule type" value="Genomic_DNA"/>
</dbReference>
<proteinExistence type="predicted"/>
<evidence type="ECO:0000256" key="2">
    <source>
        <dbReference type="ARBA" id="ARBA00022692"/>
    </source>
</evidence>
<sequence>MSIVWFYTLLSIIAVSLVSLIGIFTISINTNKLKKVLVLLVSFSAGAMIGDAFIHLLPETVERFGFGLDVSLLIIGGVAIFFILEKVIHWQHCHNPVTKDHIHPFAITNLIGDSIHNLIDGIIIGGSYVISIPVGIATTIAVLIHEIPQEIGDFGILLHGGFSKKKAIFFNFITALFAIIGGALALFIIGYNENFVYYFIPFAAGGFIYIAMADLIPELHKETKVTKSLIQFISFFAGIVIMIILL</sequence>
<dbReference type="InterPro" id="IPR003689">
    <property type="entry name" value="ZIP"/>
</dbReference>
<comment type="caution">
    <text evidence="6">The sequence shown here is derived from an EMBL/GenBank/DDBJ whole genome shotgun (WGS) entry which is preliminary data.</text>
</comment>
<evidence type="ECO:0000256" key="1">
    <source>
        <dbReference type="ARBA" id="ARBA00004141"/>
    </source>
</evidence>
<reference evidence="6 7" key="1">
    <citation type="journal article" date="2016" name="Nat. Commun.">
        <title>Thousands of microbial genomes shed light on interconnected biogeochemical processes in an aquifer system.</title>
        <authorList>
            <person name="Anantharaman K."/>
            <person name="Brown C.T."/>
            <person name="Hug L.A."/>
            <person name="Sharon I."/>
            <person name="Castelle C.J."/>
            <person name="Probst A.J."/>
            <person name="Thomas B.C."/>
            <person name="Singh A."/>
            <person name="Wilkins M.J."/>
            <person name="Karaoz U."/>
            <person name="Brodie E.L."/>
            <person name="Williams K.H."/>
            <person name="Hubbard S.S."/>
            <person name="Banfield J.F."/>
        </authorList>
    </citation>
    <scope>NUCLEOTIDE SEQUENCE [LARGE SCALE GENOMIC DNA]</scope>
</reference>
<feature type="transmembrane region" description="Helical" evidence="5">
    <location>
        <begin position="64"/>
        <end position="84"/>
    </location>
</feature>
<comment type="subcellular location">
    <subcellularLocation>
        <location evidence="1">Membrane</location>
        <topology evidence="1">Multi-pass membrane protein</topology>
    </subcellularLocation>
</comment>
<evidence type="ECO:0000256" key="5">
    <source>
        <dbReference type="SAM" id="Phobius"/>
    </source>
</evidence>
<dbReference type="PANTHER" id="PTHR16950">
    <property type="entry name" value="ZINC TRANSPORTER SLC39A7 HISTIDINE-RICH MEMBRANE PROTEIN KE4"/>
    <property type="match status" value="1"/>
</dbReference>
<name>A0A1F6LJF9_9BACT</name>
<evidence type="ECO:0000313" key="6">
    <source>
        <dbReference type="EMBL" id="OGH59521.1"/>
    </source>
</evidence>
<dbReference type="Pfam" id="PF02535">
    <property type="entry name" value="Zip"/>
    <property type="match status" value="2"/>
</dbReference>
<evidence type="ECO:0008006" key="8">
    <source>
        <dbReference type="Google" id="ProtNLM"/>
    </source>
</evidence>
<keyword evidence="2 5" id="KW-0812">Transmembrane</keyword>
<dbReference type="AlphaFoldDB" id="A0A1F6LJF9"/>
<dbReference type="Proteomes" id="UP000177067">
    <property type="component" value="Unassembled WGS sequence"/>
</dbReference>
<protein>
    <recommendedName>
        <fullName evidence="8">ZIP family metal transporter</fullName>
    </recommendedName>
</protein>
<gene>
    <name evidence="6" type="ORF">A2725_01725</name>
</gene>
<evidence type="ECO:0000313" key="7">
    <source>
        <dbReference type="Proteomes" id="UP000177067"/>
    </source>
</evidence>
<dbReference type="GO" id="GO:0016020">
    <property type="term" value="C:membrane"/>
    <property type="evidence" value="ECO:0007669"/>
    <property type="project" value="UniProtKB-SubCell"/>
</dbReference>
<feature type="transmembrane region" description="Helical" evidence="5">
    <location>
        <begin position="168"/>
        <end position="189"/>
    </location>
</feature>
<keyword evidence="3 5" id="KW-1133">Transmembrane helix</keyword>
<dbReference type="GO" id="GO:0006882">
    <property type="term" value="P:intracellular zinc ion homeostasis"/>
    <property type="evidence" value="ECO:0007669"/>
    <property type="project" value="TreeGrafter"/>
</dbReference>
<feature type="transmembrane region" description="Helical" evidence="5">
    <location>
        <begin position="195"/>
        <end position="216"/>
    </location>
</feature>
<keyword evidence="4 5" id="KW-0472">Membrane</keyword>
<feature type="transmembrane region" description="Helical" evidence="5">
    <location>
        <begin position="36"/>
        <end position="58"/>
    </location>
</feature>
<evidence type="ECO:0000256" key="4">
    <source>
        <dbReference type="ARBA" id="ARBA00023136"/>
    </source>
</evidence>
<evidence type="ECO:0000256" key="3">
    <source>
        <dbReference type="ARBA" id="ARBA00022989"/>
    </source>
</evidence>
<accession>A0A1F6LJF9</accession>
<organism evidence="6 7">
    <name type="scientific">Candidatus Magasanikbacteria bacterium RIFCSPHIGHO2_01_FULL_33_34</name>
    <dbReference type="NCBI Taxonomy" id="1798671"/>
    <lineage>
        <taxon>Bacteria</taxon>
        <taxon>Candidatus Magasanikiibacteriota</taxon>
    </lineage>
</organism>
<dbReference type="GO" id="GO:0005385">
    <property type="term" value="F:zinc ion transmembrane transporter activity"/>
    <property type="evidence" value="ECO:0007669"/>
    <property type="project" value="TreeGrafter"/>
</dbReference>
<feature type="transmembrane region" description="Helical" evidence="5">
    <location>
        <begin position="6"/>
        <end position="24"/>
    </location>
</feature>
<dbReference type="PANTHER" id="PTHR16950:SF16">
    <property type="entry name" value="ZINC TRANSPORTER ZIP13"/>
    <property type="match status" value="1"/>
</dbReference>
<feature type="transmembrane region" description="Helical" evidence="5">
    <location>
        <begin position="228"/>
        <end position="245"/>
    </location>
</feature>